<comment type="similarity">
    <text evidence="2">Belongs to the cytochrome P450 family.</text>
</comment>
<dbReference type="InterPro" id="IPR002397">
    <property type="entry name" value="Cyt_P450_B"/>
</dbReference>
<evidence type="ECO:0000256" key="4">
    <source>
        <dbReference type="ARBA" id="ARBA00022723"/>
    </source>
</evidence>
<dbReference type="PRINTS" id="PR00359">
    <property type="entry name" value="BP450"/>
</dbReference>
<dbReference type="GO" id="GO:0020037">
    <property type="term" value="F:heme binding"/>
    <property type="evidence" value="ECO:0007669"/>
    <property type="project" value="InterPro"/>
</dbReference>
<evidence type="ECO:0000259" key="10">
    <source>
        <dbReference type="Pfam" id="PF13193"/>
    </source>
</evidence>
<dbReference type="PANTHER" id="PTHR46696">
    <property type="entry name" value="P450, PUTATIVE (EUROFUNG)-RELATED"/>
    <property type="match status" value="1"/>
</dbReference>
<keyword evidence="5" id="KW-0560">Oxidoreductase</keyword>
<keyword evidence="3" id="KW-0349">Heme</keyword>
<proteinExistence type="inferred from homology"/>
<dbReference type="GO" id="GO:0005506">
    <property type="term" value="F:iron ion binding"/>
    <property type="evidence" value="ECO:0007669"/>
    <property type="project" value="InterPro"/>
</dbReference>
<evidence type="ECO:0000259" key="9">
    <source>
        <dbReference type="Pfam" id="PF00501"/>
    </source>
</evidence>
<dbReference type="InterPro" id="IPR042099">
    <property type="entry name" value="ANL_N_sf"/>
</dbReference>
<comment type="caution">
    <text evidence="11">The sequence shown here is derived from an EMBL/GenBank/DDBJ whole genome shotgun (WGS) entry which is preliminary data.</text>
</comment>
<evidence type="ECO:0000313" key="12">
    <source>
        <dbReference type="Proteomes" id="UP000292003"/>
    </source>
</evidence>
<name>A0A4Q7J2G4_9PSEU</name>
<dbReference type="AlphaFoldDB" id="A0A4Q7J2G4"/>
<dbReference type="InterPro" id="IPR017972">
    <property type="entry name" value="Cyt_P450_CS"/>
</dbReference>
<dbReference type="GO" id="GO:0008395">
    <property type="term" value="F:steroid hydroxylase activity"/>
    <property type="evidence" value="ECO:0007669"/>
    <property type="project" value="TreeGrafter"/>
</dbReference>
<dbReference type="Pfam" id="PF00501">
    <property type="entry name" value="AMP-binding"/>
    <property type="match status" value="1"/>
</dbReference>
<feature type="domain" description="AMP-dependent synthetase/ligase" evidence="9">
    <location>
        <begin position="12"/>
        <end position="364"/>
    </location>
</feature>
<comment type="pathway">
    <text evidence="1">Antibiotic biosynthesis; vancomycin biosynthesis.</text>
</comment>
<evidence type="ECO:0000256" key="6">
    <source>
        <dbReference type="ARBA" id="ARBA00023004"/>
    </source>
</evidence>
<dbReference type="GO" id="GO:0006707">
    <property type="term" value="P:cholesterol catabolic process"/>
    <property type="evidence" value="ECO:0007669"/>
    <property type="project" value="TreeGrafter"/>
</dbReference>
<dbReference type="SUPFAM" id="SSF48264">
    <property type="entry name" value="Cytochrome P450"/>
    <property type="match status" value="1"/>
</dbReference>
<keyword evidence="6" id="KW-0408">Iron</keyword>
<evidence type="ECO:0000256" key="3">
    <source>
        <dbReference type="ARBA" id="ARBA00022617"/>
    </source>
</evidence>
<evidence type="ECO:0000256" key="1">
    <source>
        <dbReference type="ARBA" id="ARBA00004660"/>
    </source>
</evidence>
<reference evidence="11 12" key="1">
    <citation type="submission" date="2019-02" db="EMBL/GenBank/DDBJ databases">
        <title>Draft genome sequence of Amycolatopsis sp. 8-3EHSu isolated from roots of Suaeda maritima.</title>
        <authorList>
            <person name="Duangmal K."/>
            <person name="Chantavorakit T."/>
        </authorList>
    </citation>
    <scope>NUCLEOTIDE SEQUENCE [LARGE SCALE GENOMIC DNA]</scope>
    <source>
        <strain evidence="11 12">8-3EHSu</strain>
    </source>
</reference>
<dbReference type="PROSITE" id="PS00455">
    <property type="entry name" value="AMP_BINDING"/>
    <property type="match status" value="1"/>
</dbReference>
<dbReference type="Pfam" id="PF13193">
    <property type="entry name" value="AMP-binding_C"/>
    <property type="match status" value="1"/>
</dbReference>
<dbReference type="InterPro" id="IPR001128">
    <property type="entry name" value="Cyt_P450"/>
</dbReference>
<dbReference type="Proteomes" id="UP000292003">
    <property type="component" value="Unassembled WGS sequence"/>
</dbReference>
<dbReference type="InterPro" id="IPR025110">
    <property type="entry name" value="AMP-bd_C"/>
</dbReference>
<dbReference type="Gene3D" id="1.10.630.10">
    <property type="entry name" value="Cytochrome P450"/>
    <property type="match status" value="1"/>
</dbReference>
<evidence type="ECO:0000256" key="2">
    <source>
        <dbReference type="ARBA" id="ARBA00010617"/>
    </source>
</evidence>
<dbReference type="RefSeq" id="WP_130477901.1">
    <property type="nucleotide sequence ID" value="NZ_SFCC01000013.1"/>
</dbReference>
<evidence type="ECO:0000256" key="5">
    <source>
        <dbReference type="ARBA" id="ARBA00023002"/>
    </source>
</evidence>
<feature type="domain" description="AMP-binding enzyme C-terminal" evidence="10">
    <location>
        <begin position="423"/>
        <end position="497"/>
    </location>
</feature>
<keyword evidence="4" id="KW-0479">Metal-binding</keyword>
<protein>
    <submittedName>
        <fullName evidence="11">Cytochrome P450</fullName>
    </submittedName>
</protein>
<keyword evidence="12" id="KW-1185">Reference proteome</keyword>
<dbReference type="FunFam" id="1.10.630.10:FF:000018">
    <property type="entry name" value="Cytochrome P450 monooxygenase"/>
    <property type="match status" value="1"/>
</dbReference>
<dbReference type="CDD" id="cd11033">
    <property type="entry name" value="CYP142-like"/>
    <property type="match status" value="1"/>
</dbReference>
<dbReference type="InterPro" id="IPR045851">
    <property type="entry name" value="AMP-bd_C_sf"/>
</dbReference>
<evidence type="ECO:0000256" key="8">
    <source>
        <dbReference type="ARBA" id="ARBA00055433"/>
    </source>
</evidence>
<dbReference type="Gene3D" id="3.30.300.30">
    <property type="match status" value="1"/>
</dbReference>
<dbReference type="Pfam" id="PF00067">
    <property type="entry name" value="p450"/>
    <property type="match status" value="1"/>
</dbReference>
<dbReference type="GO" id="GO:0036199">
    <property type="term" value="F:cholest-4-en-3-one 26-monooxygenase activity"/>
    <property type="evidence" value="ECO:0007669"/>
    <property type="project" value="TreeGrafter"/>
</dbReference>
<organism evidence="11 12">
    <name type="scientific">Amycolatopsis suaedae</name>
    <dbReference type="NCBI Taxonomy" id="2510978"/>
    <lineage>
        <taxon>Bacteria</taxon>
        <taxon>Bacillati</taxon>
        <taxon>Actinomycetota</taxon>
        <taxon>Actinomycetes</taxon>
        <taxon>Pseudonocardiales</taxon>
        <taxon>Pseudonocardiaceae</taxon>
        <taxon>Amycolatopsis</taxon>
    </lineage>
</organism>
<dbReference type="SUPFAM" id="SSF56801">
    <property type="entry name" value="Acetyl-CoA synthetase-like"/>
    <property type="match status" value="1"/>
</dbReference>
<keyword evidence="7" id="KW-0503">Monooxygenase</keyword>
<dbReference type="Gene3D" id="3.40.50.12780">
    <property type="entry name" value="N-terminal domain of ligase-like"/>
    <property type="match status" value="1"/>
</dbReference>
<dbReference type="EMBL" id="SFCC01000013">
    <property type="protein sequence ID" value="RZQ61087.1"/>
    <property type="molecule type" value="Genomic_DNA"/>
</dbReference>
<dbReference type="InterPro" id="IPR036396">
    <property type="entry name" value="Cyt_P450_sf"/>
</dbReference>
<dbReference type="InterPro" id="IPR000873">
    <property type="entry name" value="AMP-dep_synth/lig_dom"/>
</dbReference>
<dbReference type="InterPro" id="IPR020845">
    <property type="entry name" value="AMP-binding_CS"/>
</dbReference>
<accession>A0A4Q7J2G4</accession>
<evidence type="ECO:0000313" key="11">
    <source>
        <dbReference type="EMBL" id="RZQ61087.1"/>
    </source>
</evidence>
<dbReference type="PANTHER" id="PTHR46696:SF4">
    <property type="entry name" value="BIOTIN BIOSYNTHESIS CYTOCHROME P450"/>
    <property type="match status" value="1"/>
</dbReference>
<sequence>MPVLLNEHIAAGQAETAIADEAGELSWAELGERVNRWGDLLASRGLGEGDRLACVLGNRRETFELLLACLHRGITLVPVNWHLTAPEIAYILTDSASRALVTEPAYAATAAAGLAASTGTCSVRLVLGTEAIAGLDAAEPLLARADPAEPAAQICGATMLYTSGTTGAPKGVVNGLFVVGAPFRRVAKLTRYARAVLDVPAGERCLLDGPWYHSSQLFFSLLGLLLGSRLVIRGHFDPAATLAVIDAQRITAAHLVPTQFVRLLRLDQATRAGFSGASLRRVWHGGGPCPPEVKRRMIDWWGPVLLEYYGATEGGAVTLATSGDWLARPGTVGKAVPPNEIVVVDEDGRPLPPGRTGRVFVRRRTGAGFSYHNAPDKTASAHLEPGTFTFGDVGHLDADGFLYLTGRAQDMIVSGGVNVYPAEVEAVLLTHPAVRDAAVVGTPDDEFGERVVAVVEADDTGELAASLDAHCRRSLAGFKTPRAYQVVASLPREGTGKLRKDLLAAAARPDIADPATFRHGVPHAEFARRRATEPVAWVDEPLLVRHSSAGRTAERGSGYWAVTTHDAVVSVSRRTGEFSSAANGAFLRDPRSRADLALMRQLLVNMDAPDHVRIRRLVAAVFTPKAVRGLAASVEAHARALVGRVVAAGEFDVVSDLAAELPLLVLCDLLGMPPSDRHLLYRWSNALVGFDDPEFGGGDVEAYNRAFGEAFQYALSLRLTRQEEPGGDLMSRLATVELDGRRLSDREFCSLWLLLVVAGNETTRHLISGAVQALAAHPGERDRLVSGEVGVATAAEELLRWVTPIMMFRRTATVDTEIAGQPVAAGDKVVLYYTSANRDATVFAGADRLDLGRTPNPHLAFGIGPHFCLGAHLARLEVVTLLTTLRPHLPALRLTGPVTRLQSNFVNGAKTMPARIG</sequence>
<evidence type="ECO:0000256" key="7">
    <source>
        <dbReference type="ARBA" id="ARBA00023033"/>
    </source>
</evidence>
<dbReference type="PROSITE" id="PS00086">
    <property type="entry name" value="CYTOCHROME_P450"/>
    <property type="match status" value="1"/>
</dbReference>
<dbReference type="OrthoDB" id="9803968at2"/>
<gene>
    <name evidence="11" type="ORF">EWH70_24680</name>
</gene>
<comment type="function">
    <text evidence="8">Involved in the coupling of aromatic side chains of the heptapeptide of vancomycin.</text>
</comment>